<feature type="region of interest" description="Disordered" evidence="1">
    <location>
        <begin position="18"/>
        <end position="48"/>
    </location>
</feature>
<evidence type="ECO:0000256" key="1">
    <source>
        <dbReference type="SAM" id="MobiDB-lite"/>
    </source>
</evidence>
<evidence type="ECO:0000313" key="3">
    <source>
        <dbReference type="Proteomes" id="UP000186657"/>
    </source>
</evidence>
<dbReference type="RefSeq" id="WP_075903925.1">
    <property type="nucleotide sequence ID" value="NZ_MKZS01000001.1"/>
</dbReference>
<proteinExistence type="predicted"/>
<feature type="compositionally biased region" description="Basic and acidic residues" evidence="1">
    <location>
        <begin position="203"/>
        <end position="216"/>
    </location>
</feature>
<evidence type="ECO:0008006" key="4">
    <source>
        <dbReference type="Google" id="ProtNLM"/>
    </source>
</evidence>
<dbReference type="AlphaFoldDB" id="A0A1U7N8A2"/>
<reference evidence="2 3" key="1">
    <citation type="submission" date="2016-10" db="EMBL/GenBank/DDBJ databases">
        <title>Comparative genomics uncovers the prolific and rare metabolic potential of the cyanobacterial genus Moorea.</title>
        <authorList>
            <person name="Leao T."/>
            <person name="Castelao G."/>
            <person name="Korobeynikov A."/>
            <person name="Monroe E.A."/>
            <person name="Podell S."/>
            <person name="Glukhov E."/>
            <person name="Allen E."/>
            <person name="Gerwick W.H."/>
            <person name="Gerwick L."/>
        </authorList>
    </citation>
    <scope>NUCLEOTIDE SEQUENCE [LARGE SCALE GENOMIC DNA]</scope>
    <source>
        <strain evidence="2 3">PNG5-198</strain>
    </source>
</reference>
<protein>
    <recommendedName>
        <fullName evidence="4">J domain-containing protein</fullName>
    </recommendedName>
</protein>
<accession>A0A1U7N8A2</accession>
<gene>
    <name evidence="2" type="ORF">BJP37_27315</name>
</gene>
<dbReference type="Proteomes" id="UP000186657">
    <property type="component" value="Unassembled WGS sequence"/>
</dbReference>
<evidence type="ECO:0000313" key="2">
    <source>
        <dbReference type="EMBL" id="OLT62177.1"/>
    </source>
</evidence>
<feature type="region of interest" description="Disordered" evidence="1">
    <location>
        <begin position="192"/>
        <end position="225"/>
    </location>
</feature>
<name>A0A1U7N8A2_9CYAN</name>
<sequence length="225" mass="25301">MNSINDWVYAIKRLKKNVPNSEEIESTEKTPEPPSEESPKPPSKSMASRLKELKQKFTELTGVPANKRSALLVCEEGSLEGRRMMSIVDWEHAISQIKKRLVDVDESTPVASQPEPEQAATEESEIRVASTYELICTQPEYIAEAIAEAEIKVGNYMKLIKVFHPDSSKLPKDKAESVSKILNNVRDKLEQQGYDLSSGQPLSKEEQIEDIFRDNPSDYGDSGEF</sequence>
<dbReference type="EMBL" id="MKZS01000001">
    <property type="protein sequence ID" value="OLT62177.1"/>
    <property type="molecule type" value="Genomic_DNA"/>
</dbReference>
<comment type="caution">
    <text evidence="2">The sequence shown here is derived from an EMBL/GenBank/DDBJ whole genome shotgun (WGS) entry which is preliminary data.</text>
</comment>
<keyword evidence="3" id="KW-1185">Reference proteome</keyword>
<organism evidence="2 3">
    <name type="scientific">Moorena bouillonii PNG</name>
    <dbReference type="NCBI Taxonomy" id="568701"/>
    <lineage>
        <taxon>Bacteria</taxon>
        <taxon>Bacillati</taxon>
        <taxon>Cyanobacteriota</taxon>
        <taxon>Cyanophyceae</taxon>
        <taxon>Coleofasciculales</taxon>
        <taxon>Coleofasciculaceae</taxon>
        <taxon>Moorena</taxon>
    </lineage>
</organism>